<dbReference type="Proteomes" id="UP000655225">
    <property type="component" value="Unassembled WGS sequence"/>
</dbReference>
<dbReference type="Pfam" id="PF02458">
    <property type="entry name" value="Transferase"/>
    <property type="match status" value="2"/>
</dbReference>
<dbReference type="InterPro" id="IPR023213">
    <property type="entry name" value="CAT-like_dom_sf"/>
</dbReference>
<dbReference type="PANTHER" id="PTHR31642">
    <property type="entry name" value="TRICHOTHECENE 3-O-ACETYLTRANSFERASE"/>
    <property type="match status" value="1"/>
</dbReference>
<name>A0A834YWK9_TETSI</name>
<comment type="caution">
    <text evidence="2">The sequence shown here is derived from an EMBL/GenBank/DDBJ whole genome shotgun (WGS) entry which is preliminary data.</text>
</comment>
<dbReference type="AlphaFoldDB" id="A0A834YWK9"/>
<sequence length="224" mass="25753">MIDDRTVLLARNYPAVQRFDHEEFSTPPFLFGRTDEKEQRKMETTVAMLKLSKGQVEKLKKKANEGHIGQPYSRYEALAGHIWRCACKARGHENHQMTKIHVAVDCRNRLQPHYRRGTSVMLCCRQRRRAASASYWESPLGHASGLIREAVERVTDEYISWMGLPIYGADFGWGREFHMGPGALGFDGKSFILPDPDVDGSFVVPLRLQVDFMDAFKKFLYQDI</sequence>
<dbReference type="Gene3D" id="3.30.559.10">
    <property type="entry name" value="Chloramphenicol acetyltransferase-like domain"/>
    <property type="match status" value="2"/>
</dbReference>
<dbReference type="EMBL" id="JABCRI010000015">
    <property type="protein sequence ID" value="KAF8393006.1"/>
    <property type="molecule type" value="Genomic_DNA"/>
</dbReference>
<dbReference type="GO" id="GO:0016747">
    <property type="term" value="F:acyltransferase activity, transferring groups other than amino-acyl groups"/>
    <property type="evidence" value="ECO:0007669"/>
    <property type="project" value="TreeGrafter"/>
</dbReference>
<dbReference type="InterPro" id="IPR050317">
    <property type="entry name" value="Plant_Fungal_Acyltransferase"/>
</dbReference>
<organism evidence="2 3">
    <name type="scientific">Tetracentron sinense</name>
    <name type="common">Spur-leaf</name>
    <dbReference type="NCBI Taxonomy" id="13715"/>
    <lineage>
        <taxon>Eukaryota</taxon>
        <taxon>Viridiplantae</taxon>
        <taxon>Streptophyta</taxon>
        <taxon>Embryophyta</taxon>
        <taxon>Tracheophyta</taxon>
        <taxon>Spermatophyta</taxon>
        <taxon>Magnoliopsida</taxon>
        <taxon>Trochodendrales</taxon>
        <taxon>Trochodendraceae</taxon>
        <taxon>Tetracentron</taxon>
    </lineage>
</organism>
<comment type="similarity">
    <text evidence="1">Belongs to the plant acyltransferase family.</text>
</comment>
<evidence type="ECO:0000256" key="1">
    <source>
        <dbReference type="ARBA" id="ARBA00009861"/>
    </source>
</evidence>
<dbReference type="OrthoDB" id="671439at2759"/>
<dbReference type="OMA" id="WQEISIM"/>
<proteinExistence type="inferred from homology"/>
<reference evidence="2 3" key="1">
    <citation type="submission" date="2020-04" db="EMBL/GenBank/DDBJ databases">
        <title>Plant Genome Project.</title>
        <authorList>
            <person name="Zhang R.-G."/>
        </authorList>
    </citation>
    <scope>NUCLEOTIDE SEQUENCE [LARGE SCALE GENOMIC DNA]</scope>
    <source>
        <strain evidence="2">YNK0</strain>
        <tissue evidence="2">Leaf</tissue>
    </source>
</reference>
<evidence type="ECO:0000313" key="3">
    <source>
        <dbReference type="Proteomes" id="UP000655225"/>
    </source>
</evidence>
<dbReference type="PANTHER" id="PTHR31642:SF324">
    <property type="entry name" value="SPERMIDINE HYDROXYCINNAMOYL TRANSFERASE"/>
    <property type="match status" value="1"/>
</dbReference>
<evidence type="ECO:0000313" key="2">
    <source>
        <dbReference type="EMBL" id="KAF8393006.1"/>
    </source>
</evidence>
<protein>
    <submittedName>
        <fullName evidence="2">Uncharacterized protein</fullName>
    </submittedName>
</protein>
<accession>A0A834YWK9</accession>
<gene>
    <name evidence="2" type="ORF">HHK36_021247</name>
</gene>
<keyword evidence="3" id="KW-1185">Reference proteome</keyword>